<dbReference type="EMBL" id="JAOTOJ010000002">
    <property type="protein sequence ID" value="KAK9405133.1"/>
    <property type="molecule type" value="Genomic_DNA"/>
</dbReference>
<keyword evidence="8" id="KW-0491">MHC II</keyword>
<evidence type="ECO:0000256" key="7">
    <source>
        <dbReference type="ARBA" id="ARBA00023180"/>
    </source>
</evidence>
<feature type="compositionally biased region" description="Low complexity" evidence="9">
    <location>
        <begin position="141"/>
        <end position="152"/>
    </location>
</feature>
<organism evidence="12 13">
    <name type="scientific">Crotalus adamanteus</name>
    <name type="common">Eastern diamondback rattlesnake</name>
    <dbReference type="NCBI Taxonomy" id="8729"/>
    <lineage>
        <taxon>Eukaryota</taxon>
        <taxon>Metazoa</taxon>
        <taxon>Chordata</taxon>
        <taxon>Craniata</taxon>
        <taxon>Vertebrata</taxon>
        <taxon>Euteleostomi</taxon>
        <taxon>Lepidosauria</taxon>
        <taxon>Squamata</taxon>
        <taxon>Bifurcata</taxon>
        <taxon>Unidentata</taxon>
        <taxon>Episquamata</taxon>
        <taxon>Toxicofera</taxon>
        <taxon>Serpentes</taxon>
        <taxon>Colubroidea</taxon>
        <taxon>Viperidae</taxon>
        <taxon>Crotalinae</taxon>
        <taxon>Crotalus</taxon>
    </lineage>
</organism>
<dbReference type="InterPro" id="IPR013783">
    <property type="entry name" value="Ig-like_fold"/>
</dbReference>
<feature type="compositionally biased region" description="Gly residues" evidence="9">
    <location>
        <begin position="166"/>
        <end position="181"/>
    </location>
</feature>
<evidence type="ECO:0000256" key="10">
    <source>
        <dbReference type="SAM" id="Phobius"/>
    </source>
</evidence>
<comment type="caution">
    <text evidence="12">The sequence shown here is derived from an EMBL/GenBank/DDBJ whole genome shotgun (WGS) entry which is preliminary data.</text>
</comment>
<dbReference type="InterPro" id="IPR050160">
    <property type="entry name" value="MHC/Immunoglobulin"/>
</dbReference>
<dbReference type="Proteomes" id="UP001474421">
    <property type="component" value="Unassembled WGS sequence"/>
</dbReference>
<dbReference type="GO" id="GO:0002250">
    <property type="term" value="P:adaptive immune response"/>
    <property type="evidence" value="ECO:0007669"/>
    <property type="project" value="UniProtKB-KW"/>
</dbReference>
<keyword evidence="13" id="KW-1185">Reference proteome</keyword>
<dbReference type="PANTHER" id="PTHR19944">
    <property type="entry name" value="MHC CLASS II-RELATED"/>
    <property type="match status" value="1"/>
</dbReference>
<keyword evidence="7" id="KW-0325">Glycoprotein</keyword>
<dbReference type="PROSITE" id="PS50835">
    <property type="entry name" value="IG_LIKE"/>
    <property type="match status" value="1"/>
</dbReference>
<dbReference type="CDD" id="cd21002">
    <property type="entry name" value="IgC1_MHC_II_beta_HLA-DM"/>
    <property type="match status" value="1"/>
</dbReference>
<dbReference type="InterPro" id="IPR003006">
    <property type="entry name" value="Ig/MHC_CS"/>
</dbReference>
<dbReference type="PROSITE" id="PS00290">
    <property type="entry name" value="IG_MHC"/>
    <property type="match status" value="1"/>
</dbReference>
<evidence type="ECO:0000256" key="8">
    <source>
        <dbReference type="ARBA" id="ARBA00023182"/>
    </source>
</evidence>
<protein>
    <submittedName>
        <fullName evidence="12">Class II histocompatibility antigen M beta 1 chain</fullName>
    </submittedName>
</protein>
<proteinExistence type="predicted"/>
<evidence type="ECO:0000313" key="13">
    <source>
        <dbReference type="Proteomes" id="UP001474421"/>
    </source>
</evidence>
<keyword evidence="5" id="KW-1064">Adaptive immunity</keyword>
<dbReference type="SUPFAM" id="SSF54452">
    <property type="entry name" value="MHC antigen-recognition domain"/>
    <property type="match status" value="1"/>
</dbReference>
<dbReference type="SUPFAM" id="SSF48726">
    <property type="entry name" value="Immunoglobulin"/>
    <property type="match status" value="1"/>
</dbReference>
<dbReference type="InterPro" id="IPR003597">
    <property type="entry name" value="Ig_C1-set"/>
</dbReference>
<evidence type="ECO:0000256" key="4">
    <source>
        <dbReference type="ARBA" id="ARBA00022989"/>
    </source>
</evidence>
<dbReference type="GO" id="GO:0002504">
    <property type="term" value="P:antigen processing and presentation of peptide or polysaccharide antigen via MHC class II"/>
    <property type="evidence" value="ECO:0007669"/>
    <property type="project" value="UniProtKB-KW"/>
</dbReference>
<reference evidence="12 13" key="1">
    <citation type="journal article" date="2024" name="Proc. Natl. Acad. Sci. U.S.A.">
        <title>The genetic regulatory architecture and epigenomic basis for age-related changes in rattlesnake venom.</title>
        <authorList>
            <person name="Hogan M.P."/>
            <person name="Holding M.L."/>
            <person name="Nystrom G.S."/>
            <person name="Colston T.J."/>
            <person name="Bartlett D.A."/>
            <person name="Mason A.J."/>
            <person name="Ellsworth S.A."/>
            <person name="Rautsaw R.M."/>
            <person name="Lawrence K.C."/>
            <person name="Strickland J.L."/>
            <person name="He B."/>
            <person name="Fraser P."/>
            <person name="Margres M.J."/>
            <person name="Gilbert D.M."/>
            <person name="Gibbs H.L."/>
            <person name="Parkinson C.L."/>
            <person name="Rokyta D.R."/>
        </authorList>
    </citation>
    <scope>NUCLEOTIDE SEQUENCE [LARGE SCALE GENOMIC DNA]</scope>
    <source>
        <strain evidence="12">DRR0105</strain>
    </source>
</reference>
<feature type="domain" description="Ig-like" evidence="11">
    <location>
        <begin position="344"/>
        <end position="432"/>
    </location>
</feature>
<sequence>MAEEGLRGPSFPGVPINEAGSATEAPGMMGPPAVCEGRGGRAGLRARRGFEGPSWTPKPRLADIGGSSAGFSRRVAGRLLSCLLPARFFPATAPPRRPSSSFAQPKAREGAALPFLSSCDYKVHNPQVRASGDGRGGQRQGSGWFRRSSRSGPDPGKEPRPETQRHGGGAAGKRQGGGGGDRLAAFQRGWAGAGAEEGASVPLRGPFRAALPERPAGRPHLPPPLPAQMPPPGLLLLILALSTPPAGAFVLHLETDCLLSADGGVLEQNWVLFFNKMPFTCYDFNQSQVLPCGLGASQPWDQMGVPVARWLAQNAPELPQEAAQQCQIQGRPLWAQTGQRLTMPKVSIFPVTPQNTPDPIMLACVAWGFYPGDVNVTWLWNGDPVKDLLDPLLVTSNGDWTYQARLTLPVDPQKGGSYSCSVQHPSLAAPLTAEWTPGIPSELWIKIGVSVAVLVVGTVFLASGLVFWKRSRLQGYVPLEGDSYPSEGR</sequence>
<feature type="region of interest" description="Disordered" evidence="9">
    <location>
        <begin position="1"/>
        <end position="31"/>
    </location>
</feature>
<evidence type="ECO:0000259" key="11">
    <source>
        <dbReference type="PROSITE" id="PS50835"/>
    </source>
</evidence>
<dbReference type="InterPro" id="IPR011162">
    <property type="entry name" value="MHC_I/II-like_Ag-recog"/>
</dbReference>
<dbReference type="PANTHER" id="PTHR19944:SF65">
    <property type="entry name" value="HLA CLASS II HISTOCOMPATIBILITY ANTIGEN, DM BETA CHAIN"/>
    <property type="match status" value="1"/>
</dbReference>
<dbReference type="InterPro" id="IPR036179">
    <property type="entry name" value="Ig-like_dom_sf"/>
</dbReference>
<evidence type="ECO:0000256" key="6">
    <source>
        <dbReference type="ARBA" id="ARBA00023136"/>
    </source>
</evidence>
<feature type="compositionally biased region" description="Basic and acidic residues" evidence="9">
    <location>
        <begin position="155"/>
        <end position="165"/>
    </location>
</feature>
<name>A0AAW1BT22_CROAD</name>
<feature type="region of interest" description="Disordered" evidence="9">
    <location>
        <begin position="126"/>
        <end position="184"/>
    </location>
</feature>
<evidence type="ECO:0000256" key="9">
    <source>
        <dbReference type="SAM" id="MobiDB-lite"/>
    </source>
</evidence>
<evidence type="ECO:0000256" key="5">
    <source>
        <dbReference type="ARBA" id="ARBA00023130"/>
    </source>
</evidence>
<evidence type="ECO:0000256" key="2">
    <source>
        <dbReference type="ARBA" id="ARBA00022692"/>
    </source>
</evidence>
<feature type="transmembrane region" description="Helical" evidence="10">
    <location>
        <begin position="443"/>
        <end position="468"/>
    </location>
</feature>
<keyword evidence="2 10" id="KW-0812">Transmembrane</keyword>
<dbReference type="InterPro" id="IPR014745">
    <property type="entry name" value="MHC_II_a/b_N"/>
</dbReference>
<dbReference type="Gene3D" id="3.10.320.10">
    <property type="entry name" value="Class II Histocompatibility Antigen, M Beta Chain, Chain B, domain 1"/>
    <property type="match status" value="1"/>
</dbReference>
<gene>
    <name evidence="12" type="ORF">NXF25_003907</name>
</gene>
<dbReference type="Pfam" id="PF07654">
    <property type="entry name" value="C1-set"/>
    <property type="match status" value="1"/>
</dbReference>
<dbReference type="GO" id="GO:0042613">
    <property type="term" value="C:MHC class II protein complex"/>
    <property type="evidence" value="ECO:0007669"/>
    <property type="project" value="UniProtKB-KW"/>
</dbReference>
<evidence type="ECO:0000256" key="3">
    <source>
        <dbReference type="ARBA" id="ARBA00022859"/>
    </source>
</evidence>
<dbReference type="InterPro" id="IPR007110">
    <property type="entry name" value="Ig-like_dom"/>
</dbReference>
<evidence type="ECO:0000256" key="1">
    <source>
        <dbReference type="ARBA" id="ARBA00004479"/>
    </source>
</evidence>
<accession>A0AAW1BT22</accession>
<dbReference type="AlphaFoldDB" id="A0AAW1BT22"/>
<dbReference type="Gene3D" id="2.60.40.10">
    <property type="entry name" value="Immunoglobulins"/>
    <property type="match status" value="1"/>
</dbReference>
<dbReference type="SMART" id="SM00407">
    <property type="entry name" value="IGc1"/>
    <property type="match status" value="1"/>
</dbReference>
<keyword evidence="4 10" id="KW-1133">Transmembrane helix</keyword>
<comment type="subcellular location">
    <subcellularLocation>
        <location evidence="1">Membrane</location>
        <topology evidence="1">Single-pass type I membrane protein</topology>
    </subcellularLocation>
</comment>
<keyword evidence="3" id="KW-0391">Immunity</keyword>
<evidence type="ECO:0000313" key="12">
    <source>
        <dbReference type="EMBL" id="KAK9405133.1"/>
    </source>
</evidence>
<keyword evidence="6 10" id="KW-0472">Membrane</keyword>